<protein>
    <recommendedName>
        <fullName evidence="3">Phage tail protein</fullName>
    </recommendedName>
</protein>
<evidence type="ECO:0008006" key="3">
    <source>
        <dbReference type="Google" id="ProtNLM"/>
    </source>
</evidence>
<dbReference type="Gene3D" id="2.40.30.200">
    <property type="match status" value="1"/>
</dbReference>
<sequence>MNQNIGFGATLNGKHTWKNYGLVVSNTDVVGMPKPKTLIVEIPGSSKRLDLTEALTGRCEYEGRTLFFTLGGIGKIESWAGRLRAFLDEIHGKHVKVILDSEPEYYFEGRAEVKNFERTRALGQIELEIECDPYKWELAASDEDWLWDSFNFESGIIRDYRDVSVSYYTDLLVPGSHVPMVPTFHVRNYQETEGRKNYVYSIKLRKSWTLHAGTNRFADLVIPESGDTLRFFGTYTVTVSVRGGSL</sequence>
<dbReference type="EMBL" id="JAWNGC010000002">
    <property type="protein sequence ID" value="MDY5154652.1"/>
    <property type="molecule type" value="Genomic_DNA"/>
</dbReference>
<dbReference type="RefSeq" id="WP_320756365.1">
    <property type="nucleotide sequence ID" value="NZ_JAWNGC010000002.1"/>
</dbReference>
<evidence type="ECO:0000313" key="1">
    <source>
        <dbReference type="EMBL" id="MDY5154652.1"/>
    </source>
</evidence>
<name>A0AAW9HPL3_9ACTO</name>
<accession>A0AAW9HPL3</accession>
<reference evidence="1" key="1">
    <citation type="submission" date="2023-10" db="EMBL/GenBank/DDBJ databases">
        <title>Whole Genome based description of the genera Actinobaculum and Actinotignum reveals a complex phylogenetic relationship within the species included in the genus Actinotignum.</title>
        <authorList>
            <person name="Jensen C.S."/>
            <person name="Dargis R."/>
            <person name="Kemp M."/>
            <person name="Christensen J.J."/>
        </authorList>
    </citation>
    <scope>NUCLEOTIDE SEQUENCE</scope>
    <source>
        <strain evidence="1">SLA_B511</strain>
    </source>
</reference>
<dbReference type="AlphaFoldDB" id="A0AAW9HPL3"/>
<gene>
    <name evidence="1" type="ORF">R6G80_02780</name>
</gene>
<organism evidence="1 2">
    <name type="scientific">Actinotignum urinale</name>
    <dbReference type="NCBI Taxonomy" id="190146"/>
    <lineage>
        <taxon>Bacteria</taxon>
        <taxon>Bacillati</taxon>
        <taxon>Actinomycetota</taxon>
        <taxon>Actinomycetes</taxon>
        <taxon>Actinomycetales</taxon>
        <taxon>Actinomycetaceae</taxon>
        <taxon>Actinotignum</taxon>
    </lineage>
</organism>
<evidence type="ECO:0000313" key="2">
    <source>
        <dbReference type="Proteomes" id="UP001281731"/>
    </source>
</evidence>
<proteinExistence type="predicted"/>
<comment type="caution">
    <text evidence="1">The sequence shown here is derived from an EMBL/GenBank/DDBJ whole genome shotgun (WGS) entry which is preliminary data.</text>
</comment>
<dbReference type="Proteomes" id="UP001281731">
    <property type="component" value="Unassembled WGS sequence"/>
</dbReference>